<sequence length="231" mass="26591">MAVERYSAIRFPIWTKFVRNPKTATVISMSIWLASLCLGVPAAIVYTVFEYEGVYYCADSFGESHHLRPTFFLVLFLIGYVIPLSTIFILSTLTVCSLWSATGPEGINVGVSMRSKKRATKIVISLVLVFACMWFPYHLNWIWVNYFGSSFTNSYFFYYFQVFAYLFAFTNSALNPLVYAFCSENFRKRLCRCSQPSIETRSATFHSRLAESSERSLPQFSQEMLMHRIAP</sequence>
<comment type="subcellular location">
    <subcellularLocation>
        <location evidence="1">Membrane</location>
        <topology evidence="1">Multi-pass membrane protein</topology>
    </subcellularLocation>
</comment>
<feature type="transmembrane region" description="Helical" evidence="8">
    <location>
        <begin position="26"/>
        <end position="49"/>
    </location>
</feature>
<dbReference type="PANTHER" id="PTHR45695">
    <property type="entry name" value="LEUCOKININ RECEPTOR-RELATED"/>
    <property type="match status" value="1"/>
</dbReference>
<dbReference type="InterPro" id="IPR017452">
    <property type="entry name" value="GPCR_Rhodpsn_7TM"/>
</dbReference>
<dbReference type="SUPFAM" id="SSF81321">
    <property type="entry name" value="Family A G protein-coupled receptor-like"/>
    <property type="match status" value="1"/>
</dbReference>
<keyword evidence="5 8" id="KW-0472">Membrane</keyword>
<dbReference type="PRINTS" id="PR00237">
    <property type="entry name" value="GPCRRHODOPSN"/>
</dbReference>
<keyword evidence="11" id="KW-1185">Reference proteome</keyword>
<evidence type="ECO:0000256" key="3">
    <source>
        <dbReference type="ARBA" id="ARBA00022989"/>
    </source>
</evidence>
<evidence type="ECO:0000256" key="8">
    <source>
        <dbReference type="SAM" id="Phobius"/>
    </source>
</evidence>
<dbReference type="PROSITE" id="PS50262">
    <property type="entry name" value="G_PROTEIN_RECEP_F1_2"/>
    <property type="match status" value="1"/>
</dbReference>
<dbReference type="Pfam" id="PF00001">
    <property type="entry name" value="7tm_1"/>
    <property type="match status" value="1"/>
</dbReference>
<dbReference type="GO" id="GO:0005886">
    <property type="term" value="C:plasma membrane"/>
    <property type="evidence" value="ECO:0007669"/>
    <property type="project" value="TreeGrafter"/>
</dbReference>
<reference evidence="10" key="1">
    <citation type="submission" date="2021-01" db="EMBL/GenBank/DDBJ databases">
        <authorList>
            <person name="Li R."/>
            <person name="Bekaert M."/>
        </authorList>
    </citation>
    <scope>NUCLEOTIDE SEQUENCE</scope>
    <source>
        <strain evidence="10">Farmed</strain>
    </source>
</reference>
<evidence type="ECO:0000256" key="4">
    <source>
        <dbReference type="ARBA" id="ARBA00023040"/>
    </source>
</evidence>
<protein>
    <submittedName>
        <fullName evidence="10">GALR2</fullName>
    </submittedName>
</protein>
<accession>A0A812D7J4</accession>
<evidence type="ECO:0000313" key="11">
    <source>
        <dbReference type="Proteomes" id="UP000597762"/>
    </source>
</evidence>
<dbReference type="InterPro" id="IPR000276">
    <property type="entry name" value="GPCR_Rhodpsn"/>
</dbReference>
<evidence type="ECO:0000256" key="5">
    <source>
        <dbReference type="ARBA" id="ARBA00023136"/>
    </source>
</evidence>
<keyword evidence="3 8" id="KW-1133">Transmembrane helix</keyword>
<dbReference type="Gene3D" id="1.20.1070.10">
    <property type="entry name" value="Rhodopsin 7-helix transmembrane proteins"/>
    <property type="match status" value="1"/>
</dbReference>
<evidence type="ECO:0000256" key="1">
    <source>
        <dbReference type="ARBA" id="ARBA00004141"/>
    </source>
</evidence>
<dbReference type="Proteomes" id="UP000597762">
    <property type="component" value="Unassembled WGS sequence"/>
</dbReference>
<evidence type="ECO:0000259" key="9">
    <source>
        <dbReference type="PROSITE" id="PS50262"/>
    </source>
</evidence>
<evidence type="ECO:0000256" key="7">
    <source>
        <dbReference type="ARBA" id="ARBA00023224"/>
    </source>
</evidence>
<comment type="caution">
    <text evidence="10">The sequence shown here is derived from an EMBL/GenBank/DDBJ whole genome shotgun (WGS) entry which is preliminary data.</text>
</comment>
<name>A0A812D7J4_ACAPH</name>
<keyword evidence="4" id="KW-0297">G-protein coupled receptor</keyword>
<gene>
    <name evidence="10" type="ORF">SPHA_48910</name>
</gene>
<keyword evidence="2 8" id="KW-0812">Transmembrane</keyword>
<dbReference type="OrthoDB" id="2132067at2759"/>
<feature type="transmembrane region" description="Helical" evidence="8">
    <location>
        <begin position="122"/>
        <end position="144"/>
    </location>
</feature>
<keyword evidence="7" id="KW-0807">Transducer</keyword>
<evidence type="ECO:0000256" key="2">
    <source>
        <dbReference type="ARBA" id="ARBA00022692"/>
    </source>
</evidence>
<dbReference type="EMBL" id="CAHIKZ030002766">
    <property type="protein sequence ID" value="CAE1291758.1"/>
    <property type="molecule type" value="Genomic_DNA"/>
</dbReference>
<feature type="domain" description="G-protein coupled receptors family 1 profile" evidence="9">
    <location>
        <begin position="1"/>
        <end position="179"/>
    </location>
</feature>
<organism evidence="10 11">
    <name type="scientific">Acanthosepion pharaonis</name>
    <name type="common">Pharaoh cuttlefish</name>
    <name type="synonym">Sepia pharaonis</name>
    <dbReference type="NCBI Taxonomy" id="158019"/>
    <lineage>
        <taxon>Eukaryota</taxon>
        <taxon>Metazoa</taxon>
        <taxon>Spiralia</taxon>
        <taxon>Lophotrochozoa</taxon>
        <taxon>Mollusca</taxon>
        <taxon>Cephalopoda</taxon>
        <taxon>Coleoidea</taxon>
        <taxon>Decapodiformes</taxon>
        <taxon>Sepiida</taxon>
        <taxon>Sepiina</taxon>
        <taxon>Sepiidae</taxon>
        <taxon>Acanthosepion</taxon>
    </lineage>
</organism>
<feature type="transmembrane region" description="Helical" evidence="8">
    <location>
        <begin position="156"/>
        <end position="182"/>
    </location>
</feature>
<keyword evidence="6" id="KW-0675">Receptor</keyword>
<dbReference type="GO" id="GO:0004930">
    <property type="term" value="F:G protein-coupled receptor activity"/>
    <property type="evidence" value="ECO:0007669"/>
    <property type="project" value="UniProtKB-KW"/>
</dbReference>
<dbReference type="AlphaFoldDB" id="A0A812D7J4"/>
<dbReference type="PANTHER" id="PTHR45695:SF9">
    <property type="entry name" value="LEUCOKININ RECEPTOR"/>
    <property type="match status" value="1"/>
</dbReference>
<evidence type="ECO:0000256" key="6">
    <source>
        <dbReference type="ARBA" id="ARBA00023170"/>
    </source>
</evidence>
<evidence type="ECO:0000313" key="10">
    <source>
        <dbReference type="EMBL" id="CAE1291758.1"/>
    </source>
</evidence>
<proteinExistence type="predicted"/>
<feature type="transmembrane region" description="Helical" evidence="8">
    <location>
        <begin position="69"/>
        <end position="101"/>
    </location>
</feature>